<name>A0A1H8JUM3_9BACT</name>
<evidence type="ECO:0008006" key="4">
    <source>
        <dbReference type="Google" id="ProtNLM"/>
    </source>
</evidence>
<dbReference type="AlphaFoldDB" id="A0A1H8JUM3"/>
<dbReference type="STRING" id="573321.SAMN04488505_113140"/>
<accession>A0A1H8JUM3</accession>
<organism evidence="2 3">
    <name type="scientific">Chitinophaga rupis</name>
    <dbReference type="NCBI Taxonomy" id="573321"/>
    <lineage>
        <taxon>Bacteria</taxon>
        <taxon>Pseudomonadati</taxon>
        <taxon>Bacteroidota</taxon>
        <taxon>Chitinophagia</taxon>
        <taxon>Chitinophagales</taxon>
        <taxon>Chitinophagaceae</taxon>
        <taxon>Chitinophaga</taxon>
    </lineage>
</organism>
<protein>
    <recommendedName>
        <fullName evidence="4">Ion channel</fullName>
    </recommendedName>
</protein>
<keyword evidence="1" id="KW-0812">Transmembrane</keyword>
<sequence length="117" mass="13326">MHFEHRSQPLLPRRLFVRRLLRYGLFSFLVIIFSMLIGMAGYHFLAHLGWLDAYLNAAMILTGMGPVNPMESAGAKIFSGIYAIYSGVIFLSVVALMFTPIAHRFLHIFHLEGDKKK</sequence>
<gene>
    <name evidence="2" type="ORF">SAMN04488505_113140</name>
</gene>
<evidence type="ECO:0000256" key="1">
    <source>
        <dbReference type="SAM" id="Phobius"/>
    </source>
</evidence>
<feature type="transmembrane region" description="Helical" evidence="1">
    <location>
        <begin position="20"/>
        <end position="45"/>
    </location>
</feature>
<dbReference type="Proteomes" id="UP000198984">
    <property type="component" value="Unassembled WGS sequence"/>
</dbReference>
<dbReference type="EMBL" id="FOBB01000013">
    <property type="protein sequence ID" value="SEN83908.1"/>
    <property type="molecule type" value="Genomic_DNA"/>
</dbReference>
<feature type="transmembrane region" description="Helical" evidence="1">
    <location>
        <begin position="77"/>
        <end position="98"/>
    </location>
</feature>
<reference evidence="2 3" key="1">
    <citation type="submission" date="2016-10" db="EMBL/GenBank/DDBJ databases">
        <authorList>
            <person name="de Groot N.N."/>
        </authorList>
    </citation>
    <scope>NUCLEOTIDE SEQUENCE [LARGE SCALE GENOMIC DNA]</scope>
    <source>
        <strain evidence="2 3">DSM 21039</strain>
    </source>
</reference>
<evidence type="ECO:0000313" key="2">
    <source>
        <dbReference type="EMBL" id="SEN83908.1"/>
    </source>
</evidence>
<proteinExistence type="predicted"/>
<evidence type="ECO:0000313" key="3">
    <source>
        <dbReference type="Proteomes" id="UP000198984"/>
    </source>
</evidence>
<dbReference type="OrthoDB" id="465094at2"/>
<keyword evidence="1" id="KW-0472">Membrane</keyword>
<dbReference type="RefSeq" id="WP_089921117.1">
    <property type="nucleotide sequence ID" value="NZ_FOBB01000013.1"/>
</dbReference>
<keyword evidence="3" id="KW-1185">Reference proteome</keyword>
<keyword evidence="1" id="KW-1133">Transmembrane helix</keyword>